<evidence type="ECO:0000256" key="4">
    <source>
        <dbReference type="RuleBase" id="RU004262"/>
    </source>
</evidence>
<organism evidence="6 7">
    <name type="scientific">Ranatra chinensis</name>
    <dbReference type="NCBI Taxonomy" id="642074"/>
    <lineage>
        <taxon>Eukaryota</taxon>
        <taxon>Metazoa</taxon>
        <taxon>Ecdysozoa</taxon>
        <taxon>Arthropoda</taxon>
        <taxon>Hexapoda</taxon>
        <taxon>Insecta</taxon>
        <taxon>Pterygota</taxon>
        <taxon>Neoptera</taxon>
        <taxon>Paraneoptera</taxon>
        <taxon>Hemiptera</taxon>
        <taxon>Heteroptera</taxon>
        <taxon>Panheteroptera</taxon>
        <taxon>Nepomorpha</taxon>
        <taxon>Nepidae</taxon>
        <taxon>Ranatrinae</taxon>
        <taxon>Ranatra</taxon>
    </lineage>
</organism>
<evidence type="ECO:0000256" key="1">
    <source>
        <dbReference type="ARBA" id="ARBA00004613"/>
    </source>
</evidence>
<evidence type="ECO:0000259" key="5">
    <source>
        <dbReference type="Pfam" id="PF00151"/>
    </source>
</evidence>
<feature type="domain" description="Lipase" evidence="5">
    <location>
        <begin position="37"/>
        <end position="260"/>
    </location>
</feature>
<reference evidence="6 7" key="1">
    <citation type="submission" date="2024-07" db="EMBL/GenBank/DDBJ databases">
        <title>Chromosome-level genome assembly of the water stick insect Ranatra chinensis (Heteroptera: Nepidae).</title>
        <authorList>
            <person name="Liu X."/>
        </authorList>
    </citation>
    <scope>NUCLEOTIDE SEQUENCE [LARGE SCALE GENOMIC DNA]</scope>
    <source>
        <strain evidence="6">Cailab_2021Rc</strain>
        <tissue evidence="6">Muscle</tissue>
    </source>
</reference>
<name>A0ABD0Y2V8_9HEMI</name>
<dbReference type="PANTHER" id="PTHR11610:SF172">
    <property type="entry name" value="LIPASE MEMBER H-A-LIKE PROTEIN"/>
    <property type="match status" value="1"/>
</dbReference>
<comment type="similarity">
    <text evidence="2 4">Belongs to the AB hydrolase superfamily. Lipase family.</text>
</comment>
<dbReference type="InterPro" id="IPR013818">
    <property type="entry name" value="Lipase"/>
</dbReference>
<evidence type="ECO:0000313" key="7">
    <source>
        <dbReference type="Proteomes" id="UP001558652"/>
    </source>
</evidence>
<gene>
    <name evidence="6" type="ORF">AAG570_004104</name>
</gene>
<keyword evidence="7" id="KW-1185">Reference proteome</keyword>
<dbReference type="Proteomes" id="UP001558652">
    <property type="component" value="Unassembled WGS sequence"/>
</dbReference>
<feature type="non-terminal residue" evidence="6">
    <location>
        <position position="1"/>
    </location>
</feature>
<dbReference type="Pfam" id="PF00151">
    <property type="entry name" value="Lipase"/>
    <property type="match status" value="1"/>
</dbReference>
<evidence type="ECO:0000313" key="6">
    <source>
        <dbReference type="EMBL" id="KAL1117789.1"/>
    </source>
</evidence>
<dbReference type="SUPFAM" id="SSF53474">
    <property type="entry name" value="alpha/beta-Hydrolases"/>
    <property type="match status" value="1"/>
</dbReference>
<accession>A0ABD0Y2V8</accession>
<evidence type="ECO:0000256" key="2">
    <source>
        <dbReference type="ARBA" id="ARBA00010701"/>
    </source>
</evidence>
<dbReference type="InterPro" id="IPR029058">
    <property type="entry name" value="AB_hydrolase_fold"/>
</dbReference>
<keyword evidence="3" id="KW-0964">Secreted</keyword>
<dbReference type="EMBL" id="JBFDAA010000015">
    <property type="protein sequence ID" value="KAL1117789.1"/>
    <property type="molecule type" value="Genomic_DNA"/>
</dbReference>
<dbReference type="Gene3D" id="3.40.50.1820">
    <property type="entry name" value="alpha/beta hydrolase"/>
    <property type="match status" value="1"/>
</dbReference>
<dbReference type="PRINTS" id="PR00821">
    <property type="entry name" value="TAGLIPASE"/>
</dbReference>
<dbReference type="InterPro" id="IPR000734">
    <property type="entry name" value="TAG_lipase"/>
</dbReference>
<protein>
    <recommendedName>
        <fullName evidence="5">Lipase domain-containing protein</fullName>
    </recommendedName>
</protein>
<comment type="caution">
    <text evidence="6">The sequence shown here is derived from an EMBL/GenBank/DDBJ whole genome shotgun (WGS) entry which is preliminary data.</text>
</comment>
<comment type="subcellular location">
    <subcellularLocation>
        <location evidence="1">Secreted</location>
    </subcellularLocation>
</comment>
<evidence type="ECO:0000256" key="3">
    <source>
        <dbReference type="ARBA" id="ARBA00022525"/>
    </source>
</evidence>
<dbReference type="GO" id="GO:0005576">
    <property type="term" value="C:extracellular region"/>
    <property type="evidence" value="ECO:0007669"/>
    <property type="project" value="UniProtKB-SubCell"/>
</dbReference>
<sequence>SGDGIHNALTLGDSGVPYDRDTCVWRRGNDKDPCPDPDILYTLYTSGKNGKKMERVNLDSLSWVRESGHDPSKETVVLVHGYAGISDVLPMGVLRDAYLATGSYNVYVVDWGRLCQLPCYAAAVHNIRPVGKCLAQFIHFLRQSGVQVPRTTCVGHSLGAHVCGIAANYLLFRMHRIIGLDPARPLIRNQAKGRLDAGDAEVVQVIHTSSTFGDPRRSGHIDFCVNGGRIQPFCANTTNEALCSHIRSVCYLAESLTRDRIAASCIRRCLSSQGTSHVTQSGPPVPMGQHTPDDAHGVYCVNNEDAPYCPTADDQIGNRLCCVPPDTGH</sequence>
<proteinExistence type="inferred from homology"/>
<dbReference type="PANTHER" id="PTHR11610">
    <property type="entry name" value="LIPASE"/>
    <property type="match status" value="1"/>
</dbReference>
<dbReference type="AlphaFoldDB" id="A0ABD0Y2V8"/>